<evidence type="ECO:0000256" key="1">
    <source>
        <dbReference type="SAM" id="MobiDB-lite"/>
    </source>
</evidence>
<comment type="caution">
    <text evidence="2">The sequence shown here is derived from an EMBL/GenBank/DDBJ whole genome shotgun (WGS) entry which is preliminary data.</text>
</comment>
<feature type="region of interest" description="Disordered" evidence="1">
    <location>
        <begin position="278"/>
        <end position="391"/>
    </location>
</feature>
<sequence length="391" mass="44036">MLGLTSILQEEESSDNVTLLTQIKQEAPYDSGYLSPGPLVQRSVIPSGQMALLSQTQTSPVKPMIRQRSADHYSVDNLQKPPVYEDVGISEEWEKDFFANFEENLFSLDLDEQVLDDILKSPKGKVALNEIMNSPKGKAIMNSPKGKKLKERMRLFDTAPGQEEFTTVVDHRLGILSPADTNKPGITPMKPDAQRALKMSKRKLSMGTINQPLRPSFTNSLPTLAPATNENSQPVTWPSQERLKFARSNFKDILKKAVMKVESAEAAYKTQLKLQQTAAATKTNRRQKGKSDKYPQLSKALSRPSIPDSSDDQQPMRKSERKSHVSSGMLLSGCQLQDDWYNPEEDDDDEDWQGDLPFTGFKQATKRRKKIVSGQSKRRKSSHNTARYVKY</sequence>
<dbReference type="EMBL" id="NEDP02003604">
    <property type="protein sequence ID" value="OWF48314.1"/>
    <property type="molecule type" value="Genomic_DNA"/>
</dbReference>
<accession>A0A210QHT2</accession>
<proteinExistence type="predicted"/>
<protein>
    <submittedName>
        <fullName evidence="2">Uncharacterized protein</fullName>
    </submittedName>
</protein>
<gene>
    <name evidence="2" type="ORF">KP79_PYT11833</name>
</gene>
<dbReference type="Proteomes" id="UP000242188">
    <property type="component" value="Unassembled WGS sequence"/>
</dbReference>
<name>A0A210QHT2_MIZYE</name>
<feature type="compositionally biased region" description="Acidic residues" evidence="1">
    <location>
        <begin position="341"/>
        <end position="353"/>
    </location>
</feature>
<reference evidence="2 3" key="1">
    <citation type="journal article" date="2017" name="Nat. Ecol. Evol.">
        <title>Scallop genome provides insights into evolution of bilaterian karyotype and development.</title>
        <authorList>
            <person name="Wang S."/>
            <person name="Zhang J."/>
            <person name="Jiao W."/>
            <person name="Li J."/>
            <person name="Xun X."/>
            <person name="Sun Y."/>
            <person name="Guo X."/>
            <person name="Huan P."/>
            <person name="Dong B."/>
            <person name="Zhang L."/>
            <person name="Hu X."/>
            <person name="Sun X."/>
            <person name="Wang J."/>
            <person name="Zhao C."/>
            <person name="Wang Y."/>
            <person name="Wang D."/>
            <person name="Huang X."/>
            <person name="Wang R."/>
            <person name="Lv J."/>
            <person name="Li Y."/>
            <person name="Zhang Z."/>
            <person name="Liu B."/>
            <person name="Lu W."/>
            <person name="Hui Y."/>
            <person name="Liang J."/>
            <person name="Zhou Z."/>
            <person name="Hou R."/>
            <person name="Li X."/>
            <person name="Liu Y."/>
            <person name="Li H."/>
            <person name="Ning X."/>
            <person name="Lin Y."/>
            <person name="Zhao L."/>
            <person name="Xing Q."/>
            <person name="Dou J."/>
            <person name="Li Y."/>
            <person name="Mao J."/>
            <person name="Guo H."/>
            <person name="Dou H."/>
            <person name="Li T."/>
            <person name="Mu C."/>
            <person name="Jiang W."/>
            <person name="Fu Q."/>
            <person name="Fu X."/>
            <person name="Miao Y."/>
            <person name="Liu J."/>
            <person name="Yu Q."/>
            <person name="Li R."/>
            <person name="Liao H."/>
            <person name="Li X."/>
            <person name="Kong Y."/>
            <person name="Jiang Z."/>
            <person name="Chourrout D."/>
            <person name="Li R."/>
            <person name="Bao Z."/>
        </authorList>
    </citation>
    <scope>NUCLEOTIDE SEQUENCE [LARGE SCALE GENOMIC DNA]</scope>
    <source>
        <strain evidence="2 3">PY_sf001</strain>
    </source>
</reference>
<organism evidence="2 3">
    <name type="scientific">Mizuhopecten yessoensis</name>
    <name type="common">Japanese scallop</name>
    <name type="synonym">Patinopecten yessoensis</name>
    <dbReference type="NCBI Taxonomy" id="6573"/>
    <lineage>
        <taxon>Eukaryota</taxon>
        <taxon>Metazoa</taxon>
        <taxon>Spiralia</taxon>
        <taxon>Lophotrochozoa</taxon>
        <taxon>Mollusca</taxon>
        <taxon>Bivalvia</taxon>
        <taxon>Autobranchia</taxon>
        <taxon>Pteriomorphia</taxon>
        <taxon>Pectinida</taxon>
        <taxon>Pectinoidea</taxon>
        <taxon>Pectinidae</taxon>
        <taxon>Mizuhopecten</taxon>
    </lineage>
</organism>
<evidence type="ECO:0000313" key="2">
    <source>
        <dbReference type="EMBL" id="OWF48314.1"/>
    </source>
</evidence>
<evidence type="ECO:0000313" key="3">
    <source>
        <dbReference type="Proteomes" id="UP000242188"/>
    </source>
</evidence>
<keyword evidence="3" id="KW-1185">Reference proteome</keyword>
<dbReference type="OrthoDB" id="6160609at2759"/>
<dbReference type="AlphaFoldDB" id="A0A210QHT2"/>
<feature type="compositionally biased region" description="Basic residues" evidence="1">
    <location>
        <begin position="364"/>
        <end position="382"/>
    </location>
</feature>